<dbReference type="InterPro" id="IPR036134">
    <property type="entry name" value="Crypto/Photolyase_FAD-like_sf"/>
</dbReference>
<keyword evidence="4 7" id="KW-0285">Flavoprotein</keyword>
<keyword evidence="6 7" id="KW-0157">Chromophore</keyword>
<dbReference type="PROSITE" id="PS51645">
    <property type="entry name" value="PHR_CRY_ALPHA_BETA"/>
    <property type="match status" value="1"/>
</dbReference>
<dbReference type="Pfam" id="PF00875">
    <property type="entry name" value="DNA_photolyase"/>
    <property type="match status" value="1"/>
</dbReference>
<evidence type="ECO:0000256" key="1">
    <source>
        <dbReference type="ARBA" id="ARBA00001932"/>
    </source>
</evidence>
<protein>
    <submittedName>
        <fullName evidence="9">DNA photolyase family protein</fullName>
    </submittedName>
</protein>
<comment type="caution">
    <text evidence="9">The sequence shown here is derived from an EMBL/GenBank/DDBJ whole genome shotgun (WGS) entry which is preliminary data.</text>
</comment>
<dbReference type="PRINTS" id="PR00147">
    <property type="entry name" value="DNAPHOTLYASE"/>
</dbReference>
<dbReference type="EMBL" id="JAOWKX010000001">
    <property type="protein sequence ID" value="MCV2883363.1"/>
    <property type="molecule type" value="Genomic_DNA"/>
</dbReference>
<dbReference type="InterPro" id="IPR005101">
    <property type="entry name" value="Cryptochr/Photolyase_FAD-bd"/>
</dbReference>
<comment type="similarity">
    <text evidence="3">Belongs to the DNA photolyase class-1 family.</text>
</comment>
<gene>
    <name evidence="9" type="ORF">OE749_01460</name>
</gene>
<proteinExistence type="inferred from homology"/>
<feature type="domain" description="Photolyase/cryptochrome alpha/beta" evidence="8">
    <location>
        <begin position="7"/>
        <end position="161"/>
    </location>
</feature>
<dbReference type="Gene3D" id="1.10.579.10">
    <property type="entry name" value="DNA Cyclobutane Dipyrimidine Photolyase, subunit A, domain 3"/>
    <property type="match status" value="1"/>
</dbReference>
<evidence type="ECO:0000256" key="6">
    <source>
        <dbReference type="ARBA" id="ARBA00022991"/>
    </source>
</evidence>
<dbReference type="Pfam" id="PF03441">
    <property type="entry name" value="FAD_binding_7"/>
    <property type="match status" value="1"/>
</dbReference>
<dbReference type="RefSeq" id="WP_263710564.1">
    <property type="nucleotide sequence ID" value="NZ_JAOWKX010000001.1"/>
</dbReference>
<dbReference type="InterPro" id="IPR018394">
    <property type="entry name" value="DNA_photolyase_1_CS_C"/>
</dbReference>
<dbReference type="InterPro" id="IPR006050">
    <property type="entry name" value="DNA_photolyase_N"/>
</dbReference>
<dbReference type="InterPro" id="IPR036155">
    <property type="entry name" value="Crypto/Photolyase_N_sf"/>
</dbReference>
<evidence type="ECO:0000256" key="2">
    <source>
        <dbReference type="ARBA" id="ARBA00001974"/>
    </source>
</evidence>
<dbReference type="PANTHER" id="PTHR11455">
    <property type="entry name" value="CRYPTOCHROME"/>
    <property type="match status" value="1"/>
</dbReference>
<dbReference type="InterPro" id="IPR002081">
    <property type="entry name" value="Cryptochrome/DNA_photolyase_1"/>
</dbReference>
<reference evidence="9 10" key="1">
    <citation type="submission" date="2022-10" db="EMBL/GenBank/DDBJ databases">
        <title>Aestuariibacter sp. AA17 isolated from Montipora capitata coral fragment.</title>
        <authorList>
            <person name="Emsley S.A."/>
            <person name="Pfannmuller K.M."/>
            <person name="Loughran R.M."/>
            <person name="Shlafstein M."/>
            <person name="Papke E."/>
            <person name="Saw J.H."/>
            <person name="Ushijima B."/>
            <person name="Videau P."/>
        </authorList>
    </citation>
    <scope>NUCLEOTIDE SEQUENCE [LARGE SCALE GENOMIC DNA]</scope>
    <source>
        <strain evidence="9 10">AA17</strain>
    </source>
</reference>
<dbReference type="SUPFAM" id="SSF52425">
    <property type="entry name" value="Cryptochrome/photolyase, N-terminal domain"/>
    <property type="match status" value="1"/>
</dbReference>
<name>A0ABT3A435_9ALTE</name>
<evidence type="ECO:0000259" key="8">
    <source>
        <dbReference type="PROSITE" id="PS51645"/>
    </source>
</evidence>
<evidence type="ECO:0000256" key="7">
    <source>
        <dbReference type="RuleBase" id="RU004182"/>
    </source>
</evidence>
<dbReference type="Proteomes" id="UP001652504">
    <property type="component" value="Unassembled WGS sequence"/>
</dbReference>
<keyword evidence="10" id="KW-1185">Reference proteome</keyword>
<comment type="cofactor">
    <cofactor evidence="2">
        <name>FAD</name>
        <dbReference type="ChEBI" id="CHEBI:57692"/>
    </cofactor>
</comment>
<comment type="similarity">
    <text evidence="7">Belongs to the DNA photolyase family.</text>
</comment>
<evidence type="ECO:0000256" key="3">
    <source>
        <dbReference type="ARBA" id="ARBA00005862"/>
    </source>
</evidence>
<accession>A0ABT3A435</accession>
<organism evidence="9 10">
    <name type="scientific">Fluctibacter corallii</name>
    <dbReference type="NCBI Taxonomy" id="2984329"/>
    <lineage>
        <taxon>Bacteria</taxon>
        <taxon>Pseudomonadati</taxon>
        <taxon>Pseudomonadota</taxon>
        <taxon>Gammaproteobacteria</taxon>
        <taxon>Alteromonadales</taxon>
        <taxon>Alteromonadaceae</taxon>
        <taxon>Fluctibacter</taxon>
    </lineage>
</organism>
<dbReference type="Gene3D" id="3.40.50.620">
    <property type="entry name" value="HUPs"/>
    <property type="match status" value="1"/>
</dbReference>
<sequence>MADTPERIDIIWLKRDFRLRDHAPLCEAERSGNPTLLITIIEPMLEADPHYDLRHWRFVWESVSDLNTQLLSIGARSHSHQTHPPIQHQEFAQSPRVLVLHGEATDVLEQLRQRMLHHNKKMRLLSFEEVGLLNTFERDKAVRRWSKQQQVEWKEFSYGAVIRGLTHRQTWQQHWYSVMQSKCDDPNLTDIRWLSHTDNALHTALMSLQWQPPATWTQPHVQFQPGGERRAWYTLKDFFKGRGRHYAAEISKPYNSRFACSRMSPYLAWGNMSLRQMYQYVQAQKSQGVFNGSRALTALLSRLHWHNHFVQKFESETDMQVRHINHGYAAYPYLTGEESDRRLAAWKEGKTGIPLVDACMRCVIQTGYLNFRMRALLVSFLSHQLDIDWRRGVTHLAKQFLDFEPGIHYPQFQMQAAVTGIHTIRLYNPVKQSRDKDSEGIFLRKWLPELCALPDALIHSPWTMTSMEQSMYGVVLGKDYPLPIIDTEQGYRQARDKLWAFREEEAVQQDARRILARHTLPNRTPQR</sequence>
<dbReference type="PANTHER" id="PTHR11455:SF9">
    <property type="entry name" value="CRYPTOCHROME CIRCADIAN CLOCK 5 ISOFORM X1"/>
    <property type="match status" value="1"/>
</dbReference>
<evidence type="ECO:0000256" key="4">
    <source>
        <dbReference type="ARBA" id="ARBA00022630"/>
    </source>
</evidence>
<dbReference type="SUPFAM" id="SSF48173">
    <property type="entry name" value="Cryptochrome/photolyase FAD-binding domain"/>
    <property type="match status" value="1"/>
</dbReference>
<dbReference type="InterPro" id="IPR014729">
    <property type="entry name" value="Rossmann-like_a/b/a_fold"/>
</dbReference>
<dbReference type="PROSITE" id="PS00394">
    <property type="entry name" value="DNA_PHOTOLYASES_1_1"/>
    <property type="match status" value="1"/>
</dbReference>
<dbReference type="Gene3D" id="1.25.40.80">
    <property type="match status" value="1"/>
</dbReference>
<comment type="cofactor">
    <cofactor evidence="1">
        <name>(6R)-5,10-methylene-5,6,7,8-tetrahydrofolate</name>
        <dbReference type="ChEBI" id="CHEBI:15636"/>
    </cofactor>
</comment>
<evidence type="ECO:0000313" key="10">
    <source>
        <dbReference type="Proteomes" id="UP001652504"/>
    </source>
</evidence>
<keyword evidence="5 7" id="KW-0274">FAD</keyword>
<evidence type="ECO:0000313" key="9">
    <source>
        <dbReference type="EMBL" id="MCV2883363.1"/>
    </source>
</evidence>
<evidence type="ECO:0000256" key="5">
    <source>
        <dbReference type="ARBA" id="ARBA00022827"/>
    </source>
</evidence>